<feature type="transmembrane region" description="Helical" evidence="11">
    <location>
        <begin position="342"/>
        <end position="362"/>
    </location>
</feature>
<keyword evidence="3" id="KW-1003">Cell membrane</keyword>
<feature type="domain" description="G-protein coupled receptors family 1 profile" evidence="12">
    <location>
        <begin position="1"/>
        <end position="359"/>
    </location>
</feature>
<sequence>MVPYALGDYKSLKILYTRKNLIIMILVTWIACFCSLIPVLMGKWGKFGLDMSIGSCSILFDDNGRSPKETLFIVAFVLPCLAIIVCYARIFWIVRKAAAASRASQSKASVRHIDEMKTSRPLESVSGSDESQRVSESTKSSGASDNDIIKPLYRPSVIRHRPLNTVLLFKDKHSSIRIEVDKGSEAVEAMDDETCDQSGSHNKIHSEYLLSPTTPLNYTTSMKRRASDSSAHFETDKLHRELSRRSSSLVSIKAEPIRPRTGSPALSNCSDKSNLRNMNLFGQGPLRRLSVIRVPNSGRLSSKDKRLLQMILVIFVSFFVCYMPITIVKLMGKGQNMVELNIVSYLLIYMTTCINPIVYVVMSSEYRQAYKNLLTSNTEVLRRTGTFMFSRTSNWN</sequence>
<feature type="transmembrane region" description="Helical" evidence="11">
    <location>
        <begin position="71"/>
        <end position="92"/>
    </location>
</feature>
<feature type="compositionally biased region" description="Polar residues" evidence="10">
    <location>
        <begin position="125"/>
        <end position="144"/>
    </location>
</feature>
<dbReference type="Gene3D" id="1.20.1070.10">
    <property type="entry name" value="Rhodopsin 7-helix transmembrane proteins"/>
    <property type="match status" value="2"/>
</dbReference>
<dbReference type="PANTHER" id="PTHR24228:SF74">
    <property type="entry name" value="G-PROTEIN COUPLED RECEPTORS FAMILY 1 PROFILE DOMAIN-CONTAINING PROTEIN"/>
    <property type="match status" value="1"/>
</dbReference>
<evidence type="ECO:0000256" key="3">
    <source>
        <dbReference type="ARBA" id="ARBA00022475"/>
    </source>
</evidence>
<evidence type="ECO:0000256" key="1">
    <source>
        <dbReference type="ARBA" id="ARBA00004651"/>
    </source>
</evidence>
<evidence type="ECO:0000256" key="11">
    <source>
        <dbReference type="SAM" id="Phobius"/>
    </source>
</evidence>
<keyword evidence="5 11" id="KW-1133">Transmembrane helix</keyword>
<evidence type="ECO:0000256" key="5">
    <source>
        <dbReference type="ARBA" id="ARBA00022989"/>
    </source>
</evidence>
<dbReference type="SUPFAM" id="SSF81321">
    <property type="entry name" value="Family A G protein-coupled receptor-like"/>
    <property type="match status" value="1"/>
</dbReference>
<evidence type="ECO:0000256" key="7">
    <source>
        <dbReference type="ARBA" id="ARBA00023136"/>
    </source>
</evidence>
<keyword evidence="14" id="KW-1185">Reference proteome</keyword>
<dbReference type="GO" id="GO:0005886">
    <property type="term" value="C:plasma membrane"/>
    <property type="evidence" value="ECO:0007669"/>
    <property type="project" value="UniProtKB-SubCell"/>
</dbReference>
<evidence type="ECO:0000256" key="2">
    <source>
        <dbReference type="ARBA" id="ARBA00010663"/>
    </source>
</evidence>
<reference evidence="13" key="1">
    <citation type="submission" date="2023-07" db="EMBL/GenBank/DDBJ databases">
        <title>Chromosome-level genome assembly of Artemia franciscana.</title>
        <authorList>
            <person name="Jo E."/>
        </authorList>
    </citation>
    <scope>NUCLEOTIDE SEQUENCE</scope>
    <source>
        <tissue evidence="13">Whole body</tissue>
    </source>
</reference>
<dbReference type="InterPro" id="IPR000276">
    <property type="entry name" value="GPCR_Rhodpsn"/>
</dbReference>
<evidence type="ECO:0000256" key="9">
    <source>
        <dbReference type="ARBA" id="ARBA00023224"/>
    </source>
</evidence>
<organism evidence="13 14">
    <name type="scientific">Artemia franciscana</name>
    <name type="common">Brine shrimp</name>
    <name type="synonym">Artemia sanfranciscana</name>
    <dbReference type="NCBI Taxonomy" id="6661"/>
    <lineage>
        <taxon>Eukaryota</taxon>
        <taxon>Metazoa</taxon>
        <taxon>Ecdysozoa</taxon>
        <taxon>Arthropoda</taxon>
        <taxon>Crustacea</taxon>
        <taxon>Branchiopoda</taxon>
        <taxon>Anostraca</taxon>
        <taxon>Artemiidae</taxon>
        <taxon>Artemia</taxon>
    </lineage>
</organism>
<gene>
    <name evidence="13" type="ORF">QYM36_015316</name>
</gene>
<feature type="transmembrane region" description="Helical" evidence="11">
    <location>
        <begin position="21"/>
        <end position="41"/>
    </location>
</feature>
<dbReference type="Pfam" id="PF00001">
    <property type="entry name" value="7tm_1"/>
    <property type="match status" value="1"/>
</dbReference>
<protein>
    <recommendedName>
        <fullName evidence="12">G-protein coupled receptors family 1 profile domain-containing protein</fullName>
    </recommendedName>
</protein>
<dbReference type="InterPro" id="IPR017452">
    <property type="entry name" value="GPCR_Rhodpsn_7TM"/>
</dbReference>
<accession>A0AA88HBZ6</accession>
<dbReference type="GO" id="GO:0004930">
    <property type="term" value="F:G protein-coupled receptor activity"/>
    <property type="evidence" value="ECO:0007669"/>
    <property type="project" value="UniProtKB-KW"/>
</dbReference>
<dbReference type="EMBL" id="JAVRJZ010000019">
    <property type="protein sequence ID" value="KAK2707569.1"/>
    <property type="molecule type" value="Genomic_DNA"/>
</dbReference>
<keyword evidence="9" id="KW-0807">Transducer</keyword>
<evidence type="ECO:0000256" key="10">
    <source>
        <dbReference type="SAM" id="MobiDB-lite"/>
    </source>
</evidence>
<dbReference type="AlphaFoldDB" id="A0AA88HBZ6"/>
<evidence type="ECO:0000256" key="6">
    <source>
        <dbReference type="ARBA" id="ARBA00023040"/>
    </source>
</evidence>
<comment type="subcellular location">
    <subcellularLocation>
        <location evidence="1">Cell membrane</location>
        <topology evidence="1">Multi-pass membrane protein</topology>
    </subcellularLocation>
</comment>
<dbReference type="PANTHER" id="PTHR24228">
    <property type="entry name" value="B2 BRADYKININ RECEPTOR/ANGIOTENSIN II RECEPTOR"/>
    <property type="match status" value="1"/>
</dbReference>
<dbReference type="PROSITE" id="PS50262">
    <property type="entry name" value="G_PROTEIN_RECEP_F1_2"/>
    <property type="match status" value="1"/>
</dbReference>
<keyword evidence="7 11" id="KW-0472">Membrane</keyword>
<proteinExistence type="inferred from homology"/>
<keyword evidence="8" id="KW-0675">Receptor</keyword>
<evidence type="ECO:0000256" key="8">
    <source>
        <dbReference type="ARBA" id="ARBA00023170"/>
    </source>
</evidence>
<evidence type="ECO:0000313" key="13">
    <source>
        <dbReference type="EMBL" id="KAK2707569.1"/>
    </source>
</evidence>
<evidence type="ECO:0000259" key="12">
    <source>
        <dbReference type="PROSITE" id="PS50262"/>
    </source>
</evidence>
<evidence type="ECO:0000313" key="14">
    <source>
        <dbReference type="Proteomes" id="UP001187531"/>
    </source>
</evidence>
<evidence type="ECO:0000256" key="4">
    <source>
        <dbReference type="ARBA" id="ARBA00022692"/>
    </source>
</evidence>
<keyword evidence="4 11" id="KW-0812">Transmembrane</keyword>
<dbReference type="PRINTS" id="PR00237">
    <property type="entry name" value="GPCRRHODOPSN"/>
</dbReference>
<dbReference type="Proteomes" id="UP001187531">
    <property type="component" value="Unassembled WGS sequence"/>
</dbReference>
<feature type="transmembrane region" description="Helical" evidence="11">
    <location>
        <begin position="307"/>
        <end position="330"/>
    </location>
</feature>
<feature type="region of interest" description="Disordered" evidence="10">
    <location>
        <begin position="119"/>
        <end position="147"/>
    </location>
</feature>
<comment type="similarity">
    <text evidence="2">Belongs to the G-protein coupled receptor 1 family.</text>
</comment>
<name>A0AA88HBZ6_ARTSF</name>
<comment type="caution">
    <text evidence="13">The sequence shown here is derived from an EMBL/GenBank/DDBJ whole genome shotgun (WGS) entry which is preliminary data.</text>
</comment>
<keyword evidence="6" id="KW-0297">G-protein coupled receptor</keyword>